<evidence type="ECO:0000256" key="1">
    <source>
        <dbReference type="ARBA" id="ARBA00006227"/>
    </source>
</evidence>
<sequence length="149" mass="17191">MSQAVGNTALAYARVWHHVDANERILGKLAERIAIVLMGKHKPIFDPGVDCGDYVVVTNARKIKVTGRKAEQLVYRKHTMFPGGLKEIPYSSMMQKKPDEIIRHAVSGMLPKNKLRDRRLERLRIFEGEDMGVFEKNIMRRWEDGTIRF</sequence>
<dbReference type="Proteomes" id="UP000298061">
    <property type="component" value="Unassembled WGS sequence"/>
</dbReference>
<dbReference type="PANTHER" id="PTHR11545">
    <property type="entry name" value="RIBOSOMAL PROTEIN L13"/>
    <property type="match status" value="1"/>
</dbReference>
<dbReference type="InterPro" id="IPR036899">
    <property type="entry name" value="Ribosomal_uL13_sf"/>
</dbReference>
<dbReference type="Gene3D" id="3.90.1180.10">
    <property type="entry name" value="Ribosomal protein L13"/>
    <property type="match status" value="1"/>
</dbReference>
<keyword evidence="5" id="KW-1185">Reference proteome</keyword>
<dbReference type="CDD" id="cd00392">
    <property type="entry name" value="Ribosomal_L13"/>
    <property type="match status" value="1"/>
</dbReference>
<dbReference type="OrthoDB" id="274622at2759"/>
<organism evidence="4 5">
    <name type="scientific">Hericium alpestre</name>
    <dbReference type="NCBI Taxonomy" id="135208"/>
    <lineage>
        <taxon>Eukaryota</taxon>
        <taxon>Fungi</taxon>
        <taxon>Dikarya</taxon>
        <taxon>Basidiomycota</taxon>
        <taxon>Agaricomycotina</taxon>
        <taxon>Agaricomycetes</taxon>
        <taxon>Russulales</taxon>
        <taxon>Hericiaceae</taxon>
        <taxon>Hericium</taxon>
    </lineage>
</organism>
<reference evidence="4 5" key="1">
    <citation type="submission" date="2019-02" db="EMBL/GenBank/DDBJ databases">
        <title>Genome sequencing of the rare red list fungi Hericium alpestre (H. flagellum).</title>
        <authorList>
            <person name="Buettner E."/>
            <person name="Kellner H."/>
        </authorList>
    </citation>
    <scope>NUCLEOTIDE SEQUENCE [LARGE SCALE GENOMIC DNA]</scope>
    <source>
        <strain evidence="4 5">DSM 108284</strain>
    </source>
</reference>
<keyword evidence="2" id="KW-0689">Ribosomal protein</keyword>
<dbReference type="EMBL" id="SFCI01003374">
    <property type="protein sequence ID" value="TFY73056.1"/>
    <property type="molecule type" value="Genomic_DNA"/>
</dbReference>
<proteinExistence type="inferred from homology"/>
<dbReference type="NCBIfam" id="TIGR01066">
    <property type="entry name" value="rplM_bact"/>
    <property type="match status" value="1"/>
</dbReference>
<dbReference type="PIRSF" id="PIRSF002181">
    <property type="entry name" value="Ribosomal_L13"/>
    <property type="match status" value="1"/>
</dbReference>
<dbReference type="GO" id="GO:0006412">
    <property type="term" value="P:translation"/>
    <property type="evidence" value="ECO:0007669"/>
    <property type="project" value="InterPro"/>
</dbReference>
<evidence type="ECO:0000256" key="3">
    <source>
        <dbReference type="ARBA" id="ARBA00023274"/>
    </source>
</evidence>
<dbReference type="SUPFAM" id="SSF52161">
    <property type="entry name" value="Ribosomal protein L13"/>
    <property type="match status" value="1"/>
</dbReference>
<dbReference type="AlphaFoldDB" id="A0A4Y9ZE13"/>
<evidence type="ECO:0000313" key="4">
    <source>
        <dbReference type="EMBL" id="TFY73056.1"/>
    </source>
</evidence>
<accession>A0A4Y9ZE13</accession>
<dbReference type="InterPro" id="IPR005823">
    <property type="entry name" value="Ribosomal_uL13_bac-type"/>
</dbReference>
<dbReference type="GO" id="GO:0005762">
    <property type="term" value="C:mitochondrial large ribosomal subunit"/>
    <property type="evidence" value="ECO:0007669"/>
    <property type="project" value="TreeGrafter"/>
</dbReference>
<dbReference type="HAMAP" id="MF_01366">
    <property type="entry name" value="Ribosomal_uL13"/>
    <property type="match status" value="1"/>
</dbReference>
<evidence type="ECO:0008006" key="6">
    <source>
        <dbReference type="Google" id="ProtNLM"/>
    </source>
</evidence>
<dbReference type="GO" id="GO:0003729">
    <property type="term" value="F:mRNA binding"/>
    <property type="evidence" value="ECO:0007669"/>
    <property type="project" value="TreeGrafter"/>
</dbReference>
<comment type="caution">
    <text evidence="4">The sequence shown here is derived from an EMBL/GenBank/DDBJ whole genome shotgun (WGS) entry which is preliminary data.</text>
</comment>
<evidence type="ECO:0000256" key="2">
    <source>
        <dbReference type="ARBA" id="ARBA00022980"/>
    </source>
</evidence>
<name>A0A4Y9ZE13_9AGAM</name>
<dbReference type="GO" id="GO:0017148">
    <property type="term" value="P:negative regulation of translation"/>
    <property type="evidence" value="ECO:0007669"/>
    <property type="project" value="TreeGrafter"/>
</dbReference>
<dbReference type="InterPro" id="IPR005822">
    <property type="entry name" value="Ribosomal_uL13"/>
</dbReference>
<dbReference type="GO" id="GO:0003735">
    <property type="term" value="F:structural constituent of ribosome"/>
    <property type="evidence" value="ECO:0007669"/>
    <property type="project" value="InterPro"/>
</dbReference>
<gene>
    <name evidence="4" type="ORF">EWM64_g10956</name>
</gene>
<dbReference type="Pfam" id="PF00572">
    <property type="entry name" value="Ribosomal_L13"/>
    <property type="match status" value="1"/>
</dbReference>
<keyword evidence="3" id="KW-0687">Ribonucleoprotein</keyword>
<comment type="similarity">
    <text evidence="1">Belongs to the universal ribosomal protein uL13 family.</text>
</comment>
<evidence type="ECO:0000313" key="5">
    <source>
        <dbReference type="Proteomes" id="UP000298061"/>
    </source>
</evidence>
<dbReference type="PANTHER" id="PTHR11545:SF2">
    <property type="entry name" value="LARGE RIBOSOMAL SUBUNIT PROTEIN UL13M"/>
    <property type="match status" value="1"/>
</dbReference>
<dbReference type="STRING" id="135208.A0A4Y9ZE13"/>
<protein>
    <recommendedName>
        <fullName evidence="6">Ribosomal protein L13</fullName>
    </recommendedName>
</protein>